<evidence type="ECO:0000313" key="14">
    <source>
        <dbReference type="EMBL" id="KAK1391275.1"/>
    </source>
</evidence>
<dbReference type="InterPro" id="IPR016140">
    <property type="entry name" value="Bifunc_inhib/LTP/seed_store"/>
</dbReference>
<evidence type="ECO:0000256" key="11">
    <source>
        <dbReference type="SAM" id="MobiDB-lite"/>
    </source>
</evidence>
<sequence>MTKLWLIACILCTWNLLVAVECAMKLESPSSSPHHSPTQAPHSGPSGSDCGAMVYNMMDCAPFLANGGKETKPESMCCSGFKKIVQKNKTCICAALKSTADLGISLSITRAKKLPSACGVSDNLPKCQIDSNDSHQPSPAPAKPTPKHQVQTPTKSKTPKPAPAAPAPAPAPSKASSSLSSSLAVLSTLISCFVFLLYESL</sequence>
<dbReference type="PANTHER" id="PTHR33044">
    <property type="entry name" value="BIFUNCTIONAL INHIBITOR/LIPID-TRANSFER PROTEIN/SEED STORAGE 2S ALBUMIN SUPERFAMILY PROTEIN-RELATED"/>
    <property type="match status" value="1"/>
</dbReference>
<comment type="caution">
    <text evidence="14">The sequence shown here is derived from an EMBL/GenBank/DDBJ whole genome shotgun (WGS) entry which is preliminary data.</text>
</comment>
<evidence type="ECO:0000256" key="5">
    <source>
        <dbReference type="ARBA" id="ARBA00022622"/>
    </source>
</evidence>
<dbReference type="GO" id="GO:0006869">
    <property type="term" value="P:lipid transport"/>
    <property type="evidence" value="ECO:0007669"/>
    <property type="project" value="InterPro"/>
</dbReference>
<evidence type="ECO:0000256" key="12">
    <source>
        <dbReference type="SAM" id="SignalP"/>
    </source>
</evidence>
<dbReference type="Pfam" id="PF14368">
    <property type="entry name" value="LTP_2"/>
    <property type="match status" value="1"/>
</dbReference>
<dbReference type="AlphaFoldDB" id="A0AAD8MVN1"/>
<accession>A0AAD8MVN1</accession>
<dbReference type="SMART" id="SM00499">
    <property type="entry name" value="AAI"/>
    <property type="match status" value="1"/>
</dbReference>
<protein>
    <submittedName>
        <fullName evidence="14">Non-specific lipid-transfer protein-like protein</fullName>
    </submittedName>
</protein>
<keyword evidence="3" id="KW-0813">Transport</keyword>
<keyword evidence="15" id="KW-1185">Reference proteome</keyword>
<feature type="domain" description="Bifunctional inhibitor/plant lipid transfer protein/seed storage helical" evidence="13">
    <location>
        <begin position="50"/>
        <end position="127"/>
    </location>
</feature>
<keyword evidence="5" id="KW-0336">GPI-anchor</keyword>
<dbReference type="GO" id="GO:0008289">
    <property type="term" value="F:lipid binding"/>
    <property type="evidence" value="ECO:0007669"/>
    <property type="project" value="UniProtKB-KW"/>
</dbReference>
<organism evidence="14 15">
    <name type="scientific">Heracleum sosnowskyi</name>
    <dbReference type="NCBI Taxonomy" id="360622"/>
    <lineage>
        <taxon>Eukaryota</taxon>
        <taxon>Viridiplantae</taxon>
        <taxon>Streptophyta</taxon>
        <taxon>Embryophyta</taxon>
        <taxon>Tracheophyta</taxon>
        <taxon>Spermatophyta</taxon>
        <taxon>Magnoliopsida</taxon>
        <taxon>eudicotyledons</taxon>
        <taxon>Gunneridae</taxon>
        <taxon>Pentapetalae</taxon>
        <taxon>asterids</taxon>
        <taxon>campanulids</taxon>
        <taxon>Apiales</taxon>
        <taxon>Apiaceae</taxon>
        <taxon>Apioideae</taxon>
        <taxon>apioid superclade</taxon>
        <taxon>Tordylieae</taxon>
        <taxon>Tordyliinae</taxon>
        <taxon>Heracleum</taxon>
    </lineage>
</organism>
<feature type="compositionally biased region" description="Pro residues" evidence="11">
    <location>
        <begin position="160"/>
        <end position="171"/>
    </location>
</feature>
<evidence type="ECO:0000259" key="13">
    <source>
        <dbReference type="SMART" id="SM00499"/>
    </source>
</evidence>
<gene>
    <name evidence="14" type="ORF">POM88_010331</name>
</gene>
<dbReference type="CDD" id="cd00010">
    <property type="entry name" value="AAI_LTSS"/>
    <property type="match status" value="1"/>
</dbReference>
<evidence type="ECO:0000256" key="8">
    <source>
        <dbReference type="ARBA" id="ARBA00023157"/>
    </source>
</evidence>
<name>A0AAD8MVN1_9APIA</name>
<evidence type="ECO:0000256" key="4">
    <source>
        <dbReference type="ARBA" id="ARBA00022475"/>
    </source>
</evidence>
<keyword evidence="7" id="KW-0446">Lipid-binding</keyword>
<evidence type="ECO:0000256" key="2">
    <source>
        <dbReference type="ARBA" id="ARBA00009748"/>
    </source>
</evidence>
<comment type="similarity">
    <text evidence="2">Belongs to the plant LTP family.</text>
</comment>
<reference evidence="14" key="1">
    <citation type="submission" date="2023-02" db="EMBL/GenBank/DDBJ databases">
        <title>Genome of toxic invasive species Heracleum sosnowskyi carries increased number of genes despite the absence of recent whole-genome duplications.</title>
        <authorList>
            <person name="Schelkunov M."/>
            <person name="Shtratnikova V."/>
            <person name="Makarenko M."/>
            <person name="Klepikova A."/>
            <person name="Omelchenko D."/>
            <person name="Novikova G."/>
            <person name="Obukhova E."/>
            <person name="Bogdanov V."/>
            <person name="Penin A."/>
            <person name="Logacheva M."/>
        </authorList>
    </citation>
    <scope>NUCLEOTIDE SEQUENCE</scope>
    <source>
        <strain evidence="14">Hsosn_3</strain>
        <tissue evidence="14">Leaf</tissue>
    </source>
</reference>
<keyword evidence="5" id="KW-0472">Membrane</keyword>
<evidence type="ECO:0000256" key="6">
    <source>
        <dbReference type="ARBA" id="ARBA00022729"/>
    </source>
</evidence>
<evidence type="ECO:0000256" key="7">
    <source>
        <dbReference type="ARBA" id="ARBA00023121"/>
    </source>
</evidence>
<dbReference type="GO" id="GO:0005886">
    <property type="term" value="C:plasma membrane"/>
    <property type="evidence" value="ECO:0007669"/>
    <property type="project" value="UniProtKB-SubCell"/>
</dbReference>
<keyword evidence="4" id="KW-1003">Cell membrane</keyword>
<dbReference type="Proteomes" id="UP001237642">
    <property type="component" value="Unassembled WGS sequence"/>
</dbReference>
<evidence type="ECO:0000256" key="3">
    <source>
        <dbReference type="ARBA" id="ARBA00022448"/>
    </source>
</evidence>
<reference evidence="14" key="2">
    <citation type="submission" date="2023-05" db="EMBL/GenBank/DDBJ databases">
        <authorList>
            <person name="Schelkunov M.I."/>
        </authorList>
    </citation>
    <scope>NUCLEOTIDE SEQUENCE</scope>
    <source>
        <strain evidence="14">Hsosn_3</strain>
        <tissue evidence="14">Leaf</tissue>
    </source>
</reference>
<dbReference type="InterPro" id="IPR043325">
    <property type="entry name" value="LTSS"/>
</dbReference>
<comment type="subcellular location">
    <subcellularLocation>
        <location evidence="1">Cell membrane</location>
        <topology evidence="1">Lipid-anchor</topology>
        <topology evidence="1">GPI-anchor</topology>
    </subcellularLocation>
</comment>
<dbReference type="SUPFAM" id="SSF47699">
    <property type="entry name" value="Bifunctional inhibitor/lipid-transfer protein/seed storage 2S albumin"/>
    <property type="match status" value="1"/>
</dbReference>
<dbReference type="PRINTS" id="PR00382">
    <property type="entry name" value="LIPIDTRNSFER"/>
</dbReference>
<feature type="signal peptide" evidence="12">
    <location>
        <begin position="1"/>
        <end position="19"/>
    </location>
</feature>
<evidence type="ECO:0000313" key="15">
    <source>
        <dbReference type="Proteomes" id="UP001237642"/>
    </source>
</evidence>
<feature type="region of interest" description="Disordered" evidence="11">
    <location>
        <begin position="129"/>
        <end position="177"/>
    </location>
</feature>
<proteinExistence type="inferred from homology"/>
<evidence type="ECO:0000256" key="10">
    <source>
        <dbReference type="ARBA" id="ARBA00023288"/>
    </source>
</evidence>
<dbReference type="Gene3D" id="1.10.110.10">
    <property type="entry name" value="Plant lipid-transfer and hydrophobic proteins"/>
    <property type="match status" value="1"/>
</dbReference>
<keyword evidence="9" id="KW-0325">Glycoprotein</keyword>
<evidence type="ECO:0000256" key="1">
    <source>
        <dbReference type="ARBA" id="ARBA00004609"/>
    </source>
</evidence>
<dbReference type="GO" id="GO:0098552">
    <property type="term" value="C:side of membrane"/>
    <property type="evidence" value="ECO:0007669"/>
    <property type="project" value="UniProtKB-KW"/>
</dbReference>
<dbReference type="InterPro" id="IPR000528">
    <property type="entry name" value="Plant_nsLTP"/>
</dbReference>
<dbReference type="EMBL" id="JAUIZM010000003">
    <property type="protein sequence ID" value="KAK1391275.1"/>
    <property type="molecule type" value="Genomic_DNA"/>
</dbReference>
<keyword evidence="6 12" id="KW-0732">Signal</keyword>
<evidence type="ECO:0000256" key="9">
    <source>
        <dbReference type="ARBA" id="ARBA00023180"/>
    </source>
</evidence>
<keyword evidence="10" id="KW-0449">Lipoprotein</keyword>
<feature type="chain" id="PRO_5041911802" evidence="12">
    <location>
        <begin position="20"/>
        <end position="201"/>
    </location>
</feature>
<keyword evidence="8" id="KW-1015">Disulfide bond</keyword>
<dbReference type="InterPro" id="IPR036312">
    <property type="entry name" value="Bifun_inhib/LTP/seed_sf"/>
</dbReference>